<dbReference type="AlphaFoldDB" id="A0A0A8ZJH2"/>
<accession>A0A0A8ZJH2</accession>
<reference evidence="1" key="2">
    <citation type="journal article" date="2015" name="Data Brief">
        <title>Shoot transcriptome of the giant reed, Arundo donax.</title>
        <authorList>
            <person name="Barrero R.A."/>
            <person name="Guerrero F.D."/>
            <person name="Moolhuijzen P."/>
            <person name="Goolsby J.A."/>
            <person name="Tidwell J."/>
            <person name="Bellgard S.E."/>
            <person name="Bellgard M.I."/>
        </authorList>
    </citation>
    <scope>NUCLEOTIDE SEQUENCE</scope>
    <source>
        <tissue evidence="1">Shoot tissue taken approximately 20 cm above the soil surface</tissue>
    </source>
</reference>
<name>A0A0A8ZJH2_ARUDO</name>
<sequence length="25" mass="2782">MLTETIAFWPLKYSGLAKSSLLPKS</sequence>
<protein>
    <submittedName>
        <fullName evidence="1">Uncharacterized protein</fullName>
    </submittedName>
</protein>
<reference evidence="1" key="1">
    <citation type="submission" date="2014-09" db="EMBL/GenBank/DDBJ databases">
        <authorList>
            <person name="Magalhaes I.L.F."/>
            <person name="Oliveira U."/>
            <person name="Santos F.R."/>
            <person name="Vidigal T.H.D.A."/>
            <person name="Brescovit A.D."/>
            <person name="Santos A.J."/>
        </authorList>
    </citation>
    <scope>NUCLEOTIDE SEQUENCE</scope>
    <source>
        <tissue evidence="1">Shoot tissue taken approximately 20 cm above the soil surface</tissue>
    </source>
</reference>
<organism evidence="1">
    <name type="scientific">Arundo donax</name>
    <name type="common">Giant reed</name>
    <name type="synonym">Donax arundinaceus</name>
    <dbReference type="NCBI Taxonomy" id="35708"/>
    <lineage>
        <taxon>Eukaryota</taxon>
        <taxon>Viridiplantae</taxon>
        <taxon>Streptophyta</taxon>
        <taxon>Embryophyta</taxon>
        <taxon>Tracheophyta</taxon>
        <taxon>Spermatophyta</taxon>
        <taxon>Magnoliopsida</taxon>
        <taxon>Liliopsida</taxon>
        <taxon>Poales</taxon>
        <taxon>Poaceae</taxon>
        <taxon>PACMAD clade</taxon>
        <taxon>Arundinoideae</taxon>
        <taxon>Arundineae</taxon>
        <taxon>Arundo</taxon>
    </lineage>
</organism>
<proteinExistence type="predicted"/>
<dbReference type="EMBL" id="GBRH01258939">
    <property type="protein sequence ID" value="JAD38956.1"/>
    <property type="molecule type" value="Transcribed_RNA"/>
</dbReference>
<evidence type="ECO:0000313" key="1">
    <source>
        <dbReference type="EMBL" id="JAD38956.1"/>
    </source>
</evidence>